<feature type="transmembrane region" description="Helical" evidence="2">
    <location>
        <begin position="395"/>
        <end position="415"/>
    </location>
</feature>
<feature type="transmembrane region" description="Helical" evidence="2">
    <location>
        <begin position="236"/>
        <end position="266"/>
    </location>
</feature>
<keyword evidence="2" id="KW-0812">Transmembrane</keyword>
<dbReference type="GO" id="GO:0016020">
    <property type="term" value="C:membrane"/>
    <property type="evidence" value="ECO:0007669"/>
    <property type="project" value="UniProtKB-SubCell"/>
</dbReference>
<dbReference type="EMBL" id="NEDP02005166">
    <property type="protein sequence ID" value="OWF43105.1"/>
    <property type="molecule type" value="Genomic_DNA"/>
</dbReference>
<feature type="transmembrane region" description="Helical" evidence="2">
    <location>
        <begin position="83"/>
        <end position="106"/>
    </location>
</feature>
<comment type="subcellular location">
    <subcellularLocation>
        <location evidence="1">Membrane</location>
        <topology evidence="1">Multi-pass membrane protein</topology>
    </subcellularLocation>
</comment>
<name>A0A210Q315_MIZYE</name>
<keyword evidence="2" id="KW-0472">Membrane</keyword>
<dbReference type="Proteomes" id="UP000242188">
    <property type="component" value="Unassembled WGS sequence"/>
</dbReference>
<evidence type="ECO:0000313" key="4">
    <source>
        <dbReference type="EMBL" id="OWF43105.1"/>
    </source>
</evidence>
<protein>
    <submittedName>
        <fullName evidence="4">Glutaredoxin-C4</fullName>
    </submittedName>
</protein>
<feature type="transmembrane region" description="Helical" evidence="2">
    <location>
        <begin position="327"/>
        <end position="344"/>
    </location>
</feature>
<dbReference type="InterPro" id="IPR036259">
    <property type="entry name" value="MFS_trans_sf"/>
</dbReference>
<dbReference type="Gene3D" id="1.20.1250.20">
    <property type="entry name" value="MFS general substrate transporter like domains"/>
    <property type="match status" value="2"/>
</dbReference>
<dbReference type="InterPro" id="IPR020846">
    <property type="entry name" value="MFS_dom"/>
</dbReference>
<dbReference type="Pfam" id="PF07690">
    <property type="entry name" value="MFS_1"/>
    <property type="match status" value="1"/>
</dbReference>
<reference evidence="4 5" key="1">
    <citation type="journal article" date="2017" name="Nat. Ecol. Evol.">
        <title>Scallop genome provides insights into evolution of bilaterian karyotype and development.</title>
        <authorList>
            <person name="Wang S."/>
            <person name="Zhang J."/>
            <person name="Jiao W."/>
            <person name="Li J."/>
            <person name="Xun X."/>
            <person name="Sun Y."/>
            <person name="Guo X."/>
            <person name="Huan P."/>
            <person name="Dong B."/>
            <person name="Zhang L."/>
            <person name="Hu X."/>
            <person name="Sun X."/>
            <person name="Wang J."/>
            <person name="Zhao C."/>
            <person name="Wang Y."/>
            <person name="Wang D."/>
            <person name="Huang X."/>
            <person name="Wang R."/>
            <person name="Lv J."/>
            <person name="Li Y."/>
            <person name="Zhang Z."/>
            <person name="Liu B."/>
            <person name="Lu W."/>
            <person name="Hui Y."/>
            <person name="Liang J."/>
            <person name="Zhou Z."/>
            <person name="Hou R."/>
            <person name="Li X."/>
            <person name="Liu Y."/>
            <person name="Li H."/>
            <person name="Ning X."/>
            <person name="Lin Y."/>
            <person name="Zhao L."/>
            <person name="Xing Q."/>
            <person name="Dou J."/>
            <person name="Li Y."/>
            <person name="Mao J."/>
            <person name="Guo H."/>
            <person name="Dou H."/>
            <person name="Li T."/>
            <person name="Mu C."/>
            <person name="Jiang W."/>
            <person name="Fu Q."/>
            <person name="Fu X."/>
            <person name="Miao Y."/>
            <person name="Liu J."/>
            <person name="Yu Q."/>
            <person name="Li R."/>
            <person name="Liao H."/>
            <person name="Li X."/>
            <person name="Kong Y."/>
            <person name="Jiang Z."/>
            <person name="Chourrout D."/>
            <person name="Li R."/>
            <person name="Bao Z."/>
        </authorList>
    </citation>
    <scope>NUCLEOTIDE SEQUENCE [LARGE SCALE GENOMIC DNA]</scope>
    <source>
        <strain evidence="4 5">PY_sf001</strain>
    </source>
</reference>
<gene>
    <name evidence="4" type="ORF">KP79_PYT15518</name>
</gene>
<feature type="transmembrane region" description="Helical" evidence="2">
    <location>
        <begin position="112"/>
        <end position="133"/>
    </location>
</feature>
<comment type="caution">
    <text evidence="4">The sequence shown here is derived from an EMBL/GenBank/DDBJ whole genome shotgun (WGS) entry which is preliminary data.</text>
</comment>
<proteinExistence type="predicted"/>
<evidence type="ECO:0000313" key="5">
    <source>
        <dbReference type="Proteomes" id="UP000242188"/>
    </source>
</evidence>
<dbReference type="CDD" id="cd17352">
    <property type="entry name" value="MFS_MCT_SLC16"/>
    <property type="match status" value="1"/>
</dbReference>
<dbReference type="PROSITE" id="PS50850">
    <property type="entry name" value="MFS"/>
    <property type="match status" value="1"/>
</dbReference>
<feature type="transmembrane region" description="Helical" evidence="2">
    <location>
        <begin position="175"/>
        <end position="195"/>
    </location>
</feature>
<organism evidence="4 5">
    <name type="scientific">Mizuhopecten yessoensis</name>
    <name type="common">Japanese scallop</name>
    <name type="synonym">Patinopecten yessoensis</name>
    <dbReference type="NCBI Taxonomy" id="6573"/>
    <lineage>
        <taxon>Eukaryota</taxon>
        <taxon>Metazoa</taxon>
        <taxon>Spiralia</taxon>
        <taxon>Lophotrochozoa</taxon>
        <taxon>Mollusca</taxon>
        <taxon>Bivalvia</taxon>
        <taxon>Autobranchia</taxon>
        <taxon>Pteriomorphia</taxon>
        <taxon>Pectinida</taxon>
        <taxon>Pectinoidea</taxon>
        <taxon>Pectinidae</taxon>
        <taxon>Mizuhopecten</taxon>
    </lineage>
</organism>
<feature type="transmembrane region" description="Helical" evidence="2">
    <location>
        <begin position="300"/>
        <end position="321"/>
    </location>
</feature>
<feature type="transmembrane region" description="Helical" evidence="2">
    <location>
        <begin position="15"/>
        <end position="32"/>
    </location>
</feature>
<dbReference type="AlphaFoldDB" id="A0A210Q315"/>
<dbReference type="GO" id="GO:0008028">
    <property type="term" value="F:monocarboxylic acid transmembrane transporter activity"/>
    <property type="evidence" value="ECO:0007669"/>
    <property type="project" value="TreeGrafter"/>
</dbReference>
<dbReference type="PANTHER" id="PTHR11360:SF260">
    <property type="entry name" value="MFS DOMAIN-CONTAINING PROTEIN"/>
    <property type="match status" value="1"/>
</dbReference>
<dbReference type="InterPro" id="IPR050327">
    <property type="entry name" value="Proton-linked_MCT"/>
</dbReference>
<sequence>MMADDNSKPRTKSEFNQYGCLLVGCSFILRLISNGISQSVGLIIRELIEEFHVGKSEANGIGSVNTGLMLLSGPLAGLVEHKLGIRVTVVLGSLISSVGLACSMFVPSFHVLYVTYGAITGFGFSLLSLSAMVPINMYFNERRTLANAFSNIGGGVGTSVFPFLIAWLMEEYGWRGLYLILAGISLQGVAVGLILKDNYRDPKKNALLLQKTDHKKEEQEKSTLQKIKDLYTNKYFVLYGIMSFSVDMVILVPFFMIPVISAAIGLSPRQQAMIITVAGIASIFLRPTIGLVVDRMKAHTVTVMGVAAIILGVSTLGLVYLQTYAAYLVYGCILGMTHGAYLLLKPIVLVDIVGKDSYALGLGFYRLFAGTAVITGPPLAGWIMDIRGHFDWLCYYALAVFTFGGCGLIIFNFFLKRRHTERYEKEYIVVSQVDITAKPTSVSLTTEGTAKTSLETEKPSNTAL</sequence>
<feature type="transmembrane region" description="Helical" evidence="2">
    <location>
        <begin position="272"/>
        <end position="293"/>
    </location>
</feature>
<evidence type="ECO:0000256" key="1">
    <source>
        <dbReference type="ARBA" id="ARBA00004141"/>
    </source>
</evidence>
<dbReference type="SUPFAM" id="SSF103473">
    <property type="entry name" value="MFS general substrate transporter"/>
    <property type="match status" value="1"/>
</dbReference>
<keyword evidence="2" id="KW-1133">Transmembrane helix</keyword>
<feature type="transmembrane region" description="Helical" evidence="2">
    <location>
        <begin position="364"/>
        <end position="383"/>
    </location>
</feature>
<dbReference type="InterPro" id="IPR011701">
    <property type="entry name" value="MFS"/>
</dbReference>
<feature type="domain" description="Major facilitator superfamily (MFS) profile" evidence="3">
    <location>
        <begin position="19"/>
        <end position="422"/>
    </location>
</feature>
<feature type="transmembrane region" description="Helical" evidence="2">
    <location>
        <begin position="145"/>
        <end position="169"/>
    </location>
</feature>
<accession>A0A210Q315</accession>
<keyword evidence="5" id="KW-1185">Reference proteome</keyword>
<evidence type="ECO:0000259" key="3">
    <source>
        <dbReference type="PROSITE" id="PS50850"/>
    </source>
</evidence>
<dbReference type="OrthoDB" id="10060767at2759"/>
<evidence type="ECO:0000256" key="2">
    <source>
        <dbReference type="SAM" id="Phobius"/>
    </source>
</evidence>
<dbReference type="PANTHER" id="PTHR11360">
    <property type="entry name" value="MONOCARBOXYLATE TRANSPORTER"/>
    <property type="match status" value="1"/>
</dbReference>